<evidence type="ECO:0000256" key="4">
    <source>
        <dbReference type="ARBA" id="ARBA00022832"/>
    </source>
</evidence>
<dbReference type="Gene3D" id="3.90.470.20">
    <property type="entry name" value="4'-phosphopantetheinyl transferase domain"/>
    <property type="match status" value="1"/>
</dbReference>
<dbReference type="InterPro" id="IPR037143">
    <property type="entry name" value="4-PPantetheinyl_Trfase_dom_sf"/>
</dbReference>
<keyword evidence="1" id="KW-0444">Lipid biosynthesis</keyword>
<dbReference type="InterPro" id="IPR008278">
    <property type="entry name" value="4-PPantetheinyl_Trfase_dom"/>
</dbReference>
<organism evidence="10">
    <name type="scientific">Arcella intermedia</name>
    <dbReference type="NCBI Taxonomy" id="1963864"/>
    <lineage>
        <taxon>Eukaryota</taxon>
        <taxon>Amoebozoa</taxon>
        <taxon>Tubulinea</taxon>
        <taxon>Elardia</taxon>
        <taxon>Arcellinida</taxon>
        <taxon>Sphaerothecina</taxon>
        <taxon>Arcellidae</taxon>
        <taxon>Arcella</taxon>
    </lineage>
</organism>
<keyword evidence="2" id="KW-0808">Transferase</keyword>
<dbReference type="FunFam" id="3.90.470.20:FF:000001">
    <property type="entry name" value="Holo-[acyl-carrier-protein] synthase"/>
    <property type="match status" value="1"/>
</dbReference>
<evidence type="ECO:0000256" key="1">
    <source>
        <dbReference type="ARBA" id="ARBA00022516"/>
    </source>
</evidence>
<keyword evidence="6" id="KW-0443">Lipid metabolism</keyword>
<evidence type="ECO:0000256" key="5">
    <source>
        <dbReference type="ARBA" id="ARBA00022842"/>
    </source>
</evidence>
<evidence type="ECO:0000313" key="10">
    <source>
        <dbReference type="EMBL" id="NDV39319.1"/>
    </source>
</evidence>
<name>A0A6B2LQ35_9EUKA</name>
<accession>A0A6B2LQ35</accession>
<keyword evidence="3" id="KW-0479">Metal-binding</keyword>
<reference evidence="10" key="1">
    <citation type="journal article" date="2020" name="J. Eukaryot. Microbiol.">
        <title>De novo Sequencing, Assembly and Annotation of the Transcriptome for the Free-Living Testate Amoeba Arcella intermedia.</title>
        <authorList>
            <person name="Ribeiro G.M."/>
            <person name="Porfirio-Sousa A.L."/>
            <person name="Maurer-Alcala X.X."/>
            <person name="Katz L.A."/>
            <person name="Lahr D.J.G."/>
        </authorList>
    </citation>
    <scope>NUCLEOTIDE SEQUENCE</scope>
</reference>
<dbReference type="GO" id="GO:0006633">
    <property type="term" value="P:fatty acid biosynthetic process"/>
    <property type="evidence" value="ECO:0007669"/>
    <property type="project" value="UniProtKB-KW"/>
</dbReference>
<dbReference type="HAMAP" id="MF_00101">
    <property type="entry name" value="AcpS"/>
    <property type="match status" value="1"/>
</dbReference>
<evidence type="ECO:0000256" key="8">
    <source>
        <dbReference type="ARBA" id="ARBA00050875"/>
    </source>
</evidence>
<dbReference type="NCBIfam" id="TIGR00516">
    <property type="entry name" value="acpS"/>
    <property type="match status" value="1"/>
</dbReference>
<proteinExistence type="inferred from homology"/>
<keyword evidence="5" id="KW-0460">Magnesium</keyword>
<evidence type="ECO:0000256" key="6">
    <source>
        <dbReference type="ARBA" id="ARBA00023098"/>
    </source>
</evidence>
<protein>
    <recommendedName>
        <fullName evidence="9">4'-phosphopantetheinyl transferase domain-containing protein</fullName>
    </recommendedName>
</protein>
<dbReference type="AlphaFoldDB" id="A0A6B2LQ35"/>
<evidence type="ECO:0000256" key="2">
    <source>
        <dbReference type="ARBA" id="ARBA00022679"/>
    </source>
</evidence>
<comment type="catalytic activity">
    <reaction evidence="8">
        <text>apo-[ACP] + CoA = holo-[ACP] + adenosine 3',5'-bisphosphate + H(+)</text>
        <dbReference type="Rhea" id="RHEA:12068"/>
        <dbReference type="Rhea" id="RHEA-COMP:9685"/>
        <dbReference type="Rhea" id="RHEA-COMP:9690"/>
        <dbReference type="ChEBI" id="CHEBI:15378"/>
        <dbReference type="ChEBI" id="CHEBI:29999"/>
        <dbReference type="ChEBI" id="CHEBI:57287"/>
        <dbReference type="ChEBI" id="CHEBI:58343"/>
        <dbReference type="ChEBI" id="CHEBI:64479"/>
        <dbReference type="EC" id="2.7.8.7"/>
    </reaction>
</comment>
<dbReference type="GO" id="GO:0008897">
    <property type="term" value="F:holo-[acyl-carrier-protein] synthase activity"/>
    <property type="evidence" value="ECO:0007669"/>
    <property type="project" value="UniProtKB-EC"/>
</dbReference>
<evidence type="ECO:0000256" key="3">
    <source>
        <dbReference type="ARBA" id="ARBA00022723"/>
    </source>
</evidence>
<sequence>MMLHGIGNDIVKISRIDSTYRRFGDKFARRILNPKEMTLLEKRKGDRQIQFLAGRWCAKEAAFKAFSKARIEFPEIVLLEDERGAPKLHFEGKAAELASSLGITATHVSISHETEYVIANVILEKNPTHKA</sequence>
<keyword evidence="7" id="KW-0275">Fatty acid biosynthesis</keyword>
<keyword evidence="4" id="KW-0276">Fatty acid metabolism</keyword>
<dbReference type="Pfam" id="PF01648">
    <property type="entry name" value="ACPS"/>
    <property type="match status" value="1"/>
</dbReference>
<dbReference type="InterPro" id="IPR004568">
    <property type="entry name" value="Ppantetheine-prot_Trfase_dom"/>
</dbReference>
<feature type="domain" description="4'-phosphopantetheinyl transferase" evidence="9">
    <location>
        <begin position="5"/>
        <end position="116"/>
    </location>
</feature>
<dbReference type="InterPro" id="IPR002582">
    <property type="entry name" value="ACPS"/>
</dbReference>
<dbReference type="NCBIfam" id="TIGR00556">
    <property type="entry name" value="pantethn_trn"/>
    <property type="match status" value="1"/>
</dbReference>
<dbReference type="EMBL" id="GIBP01010350">
    <property type="protein sequence ID" value="NDV39319.1"/>
    <property type="molecule type" value="Transcribed_RNA"/>
</dbReference>
<evidence type="ECO:0000259" key="9">
    <source>
        <dbReference type="Pfam" id="PF01648"/>
    </source>
</evidence>
<evidence type="ECO:0000256" key="7">
    <source>
        <dbReference type="ARBA" id="ARBA00023160"/>
    </source>
</evidence>
<dbReference type="GO" id="GO:0000287">
    <property type="term" value="F:magnesium ion binding"/>
    <property type="evidence" value="ECO:0007669"/>
    <property type="project" value="InterPro"/>
</dbReference>
<dbReference type="SUPFAM" id="SSF56214">
    <property type="entry name" value="4'-phosphopantetheinyl transferase"/>
    <property type="match status" value="1"/>
</dbReference>